<reference evidence="1" key="2">
    <citation type="submission" date="2025-09" db="UniProtKB">
        <authorList>
            <consortium name="Ensembl"/>
        </authorList>
    </citation>
    <scope>IDENTIFICATION</scope>
</reference>
<keyword evidence="2" id="KW-1185">Reference proteome</keyword>
<reference evidence="1" key="1">
    <citation type="submission" date="2025-08" db="UniProtKB">
        <authorList>
            <consortium name="Ensembl"/>
        </authorList>
    </citation>
    <scope>IDENTIFICATION</scope>
</reference>
<dbReference type="Ensembl" id="ENSCCET00000040295.1">
    <property type="protein sequence ID" value="ENSCCEP00000027169.1"/>
    <property type="gene ID" value="ENSCCEG00000023745.1"/>
</dbReference>
<protein>
    <submittedName>
        <fullName evidence="1">Uncharacterized protein</fullName>
    </submittedName>
</protein>
<evidence type="ECO:0000313" key="1">
    <source>
        <dbReference type="Ensembl" id="ENSCCEP00000027169.1"/>
    </source>
</evidence>
<dbReference type="AlphaFoldDB" id="A0A8C0VRY2"/>
<name>A0A8C0VRY2_CYACU</name>
<organism evidence="1 2">
    <name type="scientific">Cyanistes caeruleus</name>
    <name type="common">Eurasian blue tit</name>
    <name type="synonym">Parus caeruleus</name>
    <dbReference type="NCBI Taxonomy" id="156563"/>
    <lineage>
        <taxon>Eukaryota</taxon>
        <taxon>Metazoa</taxon>
        <taxon>Chordata</taxon>
        <taxon>Craniata</taxon>
        <taxon>Vertebrata</taxon>
        <taxon>Euteleostomi</taxon>
        <taxon>Archelosauria</taxon>
        <taxon>Archosauria</taxon>
        <taxon>Dinosauria</taxon>
        <taxon>Saurischia</taxon>
        <taxon>Theropoda</taxon>
        <taxon>Coelurosauria</taxon>
        <taxon>Aves</taxon>
        <taxon>Neognathae</taxon>
        <taxon>Neoaves</taxon>
        <taxon>Telluraves</taxon>
        <taxon>Australaves</taxon>
        <taxon>Passeriformes</taxon>
        <taxon>Paridae</taxon>
        <taxon>Cyanistes</taxon>
    </lineage>
</organism>
<accession>A0A8C0VRY2</accession>
<dbReference type="Proteomes" id="UP000694410">
    <property type="component" value="Unplaced"/>
</dbReference>
<sequence>LEWSIFFVFEFFLDKIAVLQKGFFFLTLKQFHVVSPGLIISWAKKASVWVCGARHTLLLAVFARVWHLHFCLTLCLQL</sequence>
<proteinExistence type="predicted"/>
<evidence type="ECO:0000313" key="2">
    <source>
        <dbReference type="Proteomes" id="UP000694410"/>
    </source>
</evidence>